<name>J3MSH2_ORYBR</name>
<dbReference type="AlphaFoldDB" id="J3MSH2"/>
<keyword evidence="1" id="KW-0472">Membrane</keyword>
<accession>J3MSH2</accession>
<evidence type="ECO:0000313" key="3">
    <source>
        <dbReference type="Proteomes" id="UP000006038"/>
    </source>
</evidence>
<sequence>MNKFHSHRSMKTFRSASFREGVVCHCTACSNLARNFSGRKACLLILAFTFRALSMVCFLLIYVEFCFSVNYQLAWNCTSHAHLV</sequence>
<proteinExistence type="predicted"/>
<keyword evidence="3" id="KW-1185">Reference proteome</keyword>
<dbReference type="HOGENOM" id="CLU_2531109_0_0_1"/>
<keyword evidence="1" id="KW-0812">Transmembrane</keyword>
<reference evidence="2" key="2">
    <citation type="submission" date="2013-04" db="UniProtKB">
        <authorList>
            <consortium name="EnsemblPlants"/>
        </authorList>
    </citation>
    <scope>IDENTIFICATION</scope>
</reference>
<feature type="transmembrane region" description="Helical" evidence="1">
    <location>
        <begin position="41"/>
        <end position="63"/>
    </location>
</feature>
<dbReference type="Proteomes" id="UP000006038">
    <property type="component" value="Chromosome 8"/>
</dbReference>
<evidence type="ECO:0000313" key="2">
    <source>
        <dbReference type="EnsemblPlants" id="OB08G20510.1"/>
    </source>
</evidence>
<dbReference type="EnsemblPlants" id="OB08G20510.1">
    <property type="protein sequence ID" value="OB08G20510.1"/>
    <property type="gene ID" value="OB08G20510"/>
</dbReference>
<organism evidence="2">
    <name type="scientific">Oryza brachyantha</name>
    <name type="common">malo sina</name>
    <dbReference type="NCBI Taxonomy" id="4533"/>
    <lineage>
        <taxon>Eukaryota</taxon>
        <taxon>Viridiplantae</taxon>
        <taxon>Streptophyta</taxon>
        <taxon>Embryophyta</taxon>
        <taxon>Tracheophyta</taxon>
        <taxon>Spermatophyta</taxon>
        <taxon>Magnoliopsida</taxon>
        <taxon>Liliopsida</taxon>
        <taxon>Poales</taxon>
        <taxon>Poaceae</taxon>
        <taxon>BOP clade</taxon>
        <taxon>Oryzoideae</taxon>
        <taxon>Oryzeae</taxon>
        <taxon>Oryzinae</taxon>
        <taxon>Oryza</taxon>
    </lineage>
</organism>
<dbReference type="Gramene" id="OB08G20510.1">
    <property type="protein sequence ID" value="OB08G20510.1"/>
    <property type="gene ID" value="OB08G20510"/>
</dbReference>
<keyword evidence="1" id="KW-1133">Transmembrane helix</keyword>
<protein>
    <submittedName>
        <fullName evidence="2">Uncharacterized protein</fullName>
    </submittedName>
</protein>
<evidence type="ECO:0000256" key="1">
    <source>
        <dbReference type="SAM" id="Phobius"/>
    </source>
</evidence>
<reference evidence="2" key="1">
    <citation type="journal article" date="2013" name="Nat. Commun.">
        <title>Whole-genome sequencing of Oryza brachyantha reveals mechanisms underlying Oryza genome evolution.</title>
        <authorList>
            <person name="Chen J."/>
            <person name="Huang Q."/>
            <person name="Gao D."/>
            <person name="Wang J."/>
            <person name="Lang Y."/>
            <person name="Liu T."/>
            <person name="Li B."/>
            <person name="Bai Z."/>
            <person name="Luis Goicoechea J."/>
            <person name="Liang C."/>
            <person name="Chen C."/>
            <person name="Zhang W."/>
            <person name="Sun S."/>
            <person name="Liao Y."/>
            <person name="Zhang X."/>
            <person name="Yang L."/>
            <person name="Song C."/>
            <person name="Wang M."/>
            <person name="Shi J."/>
            <person name="Liu G."/>
            <person name="Liu J."/>
            <person name="Zhou H."/>
            <person name="Zhou W."/>
            <person name="Yu Q."/>
            <person name="An N."/>
            <person name="Chen Y."/>
            <person name="Cai Q."/>
            <person name="Wang B."/>
            <person name="Liu B."/>
            <person name="Min J."/>
            <person name="Huang Y."/>
            <person name="Wu H."/>
            <person name="Li Z."/>
            <person name="Zhang Y."/>
            <person name="Yin Y."/>
            <person name="Song W."/>
            <person name="Jiang J."/>
            <person name="Jackson S.A."/>
            <person name="Wing R.A."/>
            <person name="Wang J."/>
            <person name="Chen M."/>
        </authorList>
    </citation>
    <scope>NUCLEOTIDE SEQUENCE [LARGE SCALE GENOMIC DNA]</scope>
    <source>
        <strain evidence="2">cv. IRGC 101232</strain>
    </source>
</reference>